<dbReference type="InParanoid" id="A0A078AQC2"/>
<keyword evidence="4" id="KW-1185">Reference proteome</keyword>
<evidence type="ECO:0000256" key="2">
    <source>
        <dbReference type="SAM" id="MobiDB-lite"/>
    </source>
</evidence>
<dbReference type="Proteomes" id="UP000039865">
    <property type="component" value="Unassembled WGS sequence"/>
</dbReference>
<evidence type="ECO:0000313" key="3">
    <source>
        <dbReference type="EMBL" id="CDW84610.1"/>
    </source>
</evidence>
<keyword evidence="1" id="KW-0175">Coiled coil</keyword>
<name>A0A078AQC2_STYLE</name>
<dbReference type="EMBL" id="CCKQ01012981">
    <property type="protein sequence ID" value="CDW84610.1"/>
    <property type="molecule type" value="Genomic_DNA"/>
</dbReference>
<protein>
    <submittedName>
        <fullName evidence="3">Uncharacterized protein</fullName>
    </submittedName>
</protein>
<sequence length="518" mass="61834">MNIIILSLETRKLTDEAVSACNLIGINPQDLYEKYELEWLIKFSIRSFETFKETAENEEIAQMRFQHFEQRRRNKLKLVSDAINENLRNRAQSSNGAGMNLDIDKSMGFANKTQAGKAIFFNTRINRVSSVHNATRQKTMFSEGNNSRQMDYFDGMNSSAERMGNLNTERDQIKIQKLLKIKENIESLAKKEAMRYQSMMKKSEKREKLAKEYKKALIDEAKMRKVKYDSRRIQAKDLVQKSVTASEQKGVKIYSQYIKDIEKRLDEEKKKEKQMSFQEYENYKKRFEHSLQNSSFYNDKLRDKDNETLINLGQLDNRLNQGFDRSIMHRSEKAQRASYYTEKNRRIKDNQRLWKTQRKNFDEKFQRIKDQQKMLQKELDIKRKTILEKHAKEGELHKEAQQFIQEETQKKREWSNLKRTDQQENLSINNRKKELLKERLIEKHIVLKKQLEGYKQQQNLVLEHRKRQDKERRKLTEEIVETSHSAFRKRLMSQSLGPSQGLGGKDDDEKNRDINETK</sequence>
<feature type="coiled-coil region" evidence="1">
    <location>
        <begin position="251"/>
        <end position="278"/>
    </location>
</feature>
<reference evidence="3 4" key="1">
    <citation type="submission" date="2014-06" db="EMBL/GenBank/DDBJ databases">
        <authorList>
            <person name="Swart Estienne"/>
        </authorList>
    </citation>
    <scope>NUCLEOTIDE SEQUENCE [LARGE SCALE GENOMIC DNA]</scope>
    <source>
        <strain evidence="3 4">130c</strain>
    </source>
</reference>
<organism evidence="3 4">
    <name type="scientific">Stylonychia lemnae</name>
    <name type="common">Ciliate</name>
    <dbReference type="NCBI Taxonomy" id="5949"/>
    <lineage>
        <taxon>Eukaryota</taxon>
        <taxon>Sar</taxon>
        <taxon>Alveolata</taxon>
        <taxon>Ciliophora</taxon>
        <taxon>Intramacronucleata</taxon>
        <taxon>Spirotrichea</taxon>
        <taxon>Stichotrichia</taxon>
        <taxon>Sporadotrichida</taxon>
        <taxon>Oxytrichidae</taxon>
        <taxon>Stylonychinae</taxon>
        <taxon>Stylonychia</taxon>
    </lineage>
</organism>
<evidence type="ECO:0000313" key="4">
    <source>
        <dbReference type="Proteomes" id="UP000039865"/>
    </source>
</evidence>
<accession>A0A078AQC2</accession>
<gene>
    <name evidence="3" type="primary">Contig19821.g963</name>
    <name evidence="3" type="ORF">STYLEM_13675</name>
</gene>
<proteinExistence type="predicted"/>
<dbReference type="AlphaFoldDB" id="A0A078AQC2"/>
<feature type="compositionally biased region" description="Basic and acidic residues" evidence="2">
    <location>
        <begin position="504"/>
        <end position="518"/>
    </location>
</feature>
<evidence type="ECO:0000256" key="1">
    <source>
        <dbReference type="SAM" id="Coils"/>
    </source>
</evidence>
<feature type="region of interest" description="Disordered" evidence="2">
    <location>
        <begin position="480"/>
        <end position="518"/>
    </location>
</feature>